<accession>A0A915ERQ4</accession>
<reference evidence="3" key="1">
    <citation type="submission" date="2022-11" db="UniProtKB">
        <authorList>
            <consortium name="WormBaseParasite"/>
        </authorList>
    </citation>
    <scope>IDENTIFICATION</scope>
</reference>
<proteinExistence type="predicted"/>
<sequence length="75" mass="8393">MSHQTEEHNDPNNSFVKKVLAKVKFQITTKKLAILELFTKSDYSSASQMNGPNLVLPYVSTIAFGWLCLTCVAFP</sequence>
<organism evidence="2 3">
    <name type="scientific">Ditylenchus dipsaci</name>
    <dbReference type="NCBI Taxonomy" id="166011"/>
    <lineage>
        <taxon>Eukaryota</taxon>
        <taxon>Metazoa</taxon>
        <taxon>Ecdysozoa</taxon>
        <taxon>Nematoda</taxon>
        <taxon>Chromadorea</taxon>
        <taxon>Rhabditida</taxon>
        <taxon>Tylenchina</taxon>
        <taxon>Tylenchomorpha</taxon>
        <taxon>Sphaerularioidea</taxon>
        <taxon>Anguinidae</taxon>
        <taxon>Anguininae</taxon>
        <taxon>Ditylenchus</taxon>
    </lineage>
</organism>
<name>A0A915ERQ4_9BILA</name>
<dbReference type="AlphaFoldDB" id="A0A915ERQ4"/>
<dbReference type="WBParaSite" id="jg8623">
    <property type="protein sequence ID" value="jg8623"/>
    <property type="gene ID" value="jg8623"/>
</dbReference>
<evidence type="ECO:0000256" key="1">
    <source>
        <dbReference type="SAM" id="Phobius"/>
    </source>
</evidence>
<keyword evidence="1" id="KW-1133">Transmembrane helix</keyword>
<dbReference type="Proteomes" id="UP000887574">
    <property type="component" value="Unplaced"/>
</dbReference>
<keyword evidence="2" id="KW-1185">Reference proteome</keyword>
<keyword evidence="1" id="KW-0812">Transmembrane</keyword>
<evidence type="ECO:0000313" key="2">
    <source>
        <dbReference type="Proteomes" id="UP000887574"/>
    </source>
</evidence>
<keyword evidence="1" id="KW-0472">Membrane</keyword>
<feature type="transmembrane region" description="Helical" evidence="1">
    <location>
        <begin position="55"/>
        <end position="74"/>
    </location>
</feature>
<evidence type="ECO:0000313" key="3">
    <source>
        <dbReference type="WBParaSite" id="jg8623"/>
    </source>
</evidence>
<protein>
    <submittedName>
        <fullName evidence="3">Uncharacterized protein</fullName>
    </submittedName>
</protein>